<proteinExistence type="predicted"/>
<keyword evidence="1" id="KW-0812">Transmembrane</keyword>
<evidence type="ECO:0000256" key="1">
    <source>
        <dbReference type="SAM" id="Phobius"/>
    </source>
</evidence>
<feature type="transmembrane region" description="Helical" evidence="1">
    <location>
        <begin position="36"/>
        <end position="55"/>
    </location>
</feature>
<comment type="caution">
    <text evidence="2">The sequence shown here is derived from an EMBL/GenBank/DDBJ whole genome shotgun (WGS) entry which is preliminary data.</text>
</comment>
<reference evidence="2" key="1">
    <citation type="journal article" date="2023" name="bioRxiv">
        <title>Improved chromosome-level genome assembly for marigold (Tagetes erecta).</title>
        <authorList>
            <person name="Jiang F."/>
            <person name="Yuan L."/>
            <person name="Wang S."/>
            <person name="Wang H."/>
            <person name="Xu D."/>
            <person name="Wang A."/>
            <person name="Fan W."/>
        </authorList>
    </citation>
    <scope>NUCLEOTIDE SEQUENCE</scope>
    <source>
        <strain evidence="2">WSJ</strain>
        <tissue evidence="2">Leaf</tissue>
    </source>
</reference>
<dbReference type="EMBL" id="JAUHHV010000004">
    <property type="protein sequence ID" value="KAK1428603.1"/>
    <property type="molecule type" value="Genomic_DNA"/>
</dbReference>
<sequence length="80" mass="9158">MVDDVPHKQQLHTKSQISISTHYITLDKTHTCSKQSLFQTLFVSCMHAFSFYFVFSTLRQSIVNVTPPPSTAVNQFPIRV</sequence>
<evidence type="ECO:0000313" key="3">
    <source>
        <dbReference type="Proteomes" id="UP001229421"/>
    </source>
</evidence>
<accession>A0AAD8KW22</accession>
<keyword evidence="3" id="KW-1185">Reference proteome</keyword>
<keyword evidence="1" id="KW-1133">Transmembrane helix</keyword>
<organism evidence="2 3">
    <name type="scientific">Tagetes erecta</name>
    <name type="common">African marigold</name>
    <dbReference type="NCBI Taxonomy" id="13708"/>
    <lineage>
        <taxon>Eukaryota</taxon>
        <taxon>Viridiplantae</taxon>
        <taxon>Streptophyta</taxon>
        <taxon>Embryophyta</taxon>
        <taxon>Tracheophyta</taxon>
        <taxon>Spermatophyta</taxon>
        <taxon>Magnoliopsida</taxon>
        <taxon>eudicotyledons</taxon>
        <taxon>Gunneridae</taxon>
        <taxon>Pentapetalae</taxon>
        <taxon>asterids</taxon>
        <taxon>campanulids</taxon>
        <taxon>Asterales</taxon>
        <taxon>Asteraceae</taxon>
        <taxon>Asteroideae</taxon>
        <taxon>Heliantheae alliance</taxon>
        <taxon>Tageteae</taxon>
        <taxon>Tagetes</taxon>
    </lineage>
</organism>
<dbReference type="Proteomes" id="UP001229421">
    <property type="component" value="Unassembled WGS sequence"/>
</dbReference>
<gene>
    <name evidence="2" type="ORF">QVD17_17442</name>
</gene>
<dbReference type="AlphaFoldDB" id="A0AAD8KW22"/>
<name>A0AAD8KW22_TARER</name>
<keyword evidence="1" id="KW-0472">Membrane</keyword>
<protein>
    <submittedName>
        <fullName evidence="2">Uncharacterized protein</fullName>
    </submittedName>
</protein>
<evidence type="ECO:0000313" key="2">
    <source>
        <dbReference type="EMBL" id="KAK1428603.1"/>
    </source>
</evidence>